<name>A0ABR3YYL0_9PEZI</name>
<dbReference type="Pfam" id="PF13826">
    <property type="entry name" value="Monooxy_af470-like"/>
    <property type="match status" value="1"/>
</dbReference>
<dbReference type="InterPro" id="IPR025444">
    <property type="entry name" value="Monooxy_af470"/>
</dbReference>
<sequence>MSAFQSMLAPTTERPKSQFWSGNRRLNYLRDALHLSTWIAVGALLQSSLLFFFSPQWAVLPTLVYLASRIVDTVLIWKGFKPNPEMTNVITRKVTAQFPGSTTPAEQSLVVIQLAARSNHAVGSFHPYMNAIGKYFERMIDDLEKRSEEFGYLGSKSYLANERTTSNEIMVLVYFRTYEGMHKFSHETGGVHREAWEFWNTVVMGRDSKIGHLFSIMHEAYEIPARHWETIYVNYQPTSMGATTFRVQEKDGSTKWTNPLVDAHSGPLRTSKGRRATTKGDDNDMYKEASYR</sequence>
<evidence type="ECO:0008006" key="4">
    <source>
        <dbReference type="Google" id="ProtNLM"/>
    </source>
</evidence>
<proteinExistence type="predicted"/>
<evidence type="ECO:0000256" key="1">
    <source>
        <dbReference type="SAM" id="MobiDB-lite"/>
    </source>
</evidence>
<feature type="region of interest" description="Disordered" evidence="1">
    <location>
        <begin position="256"/>
        <end position="292"/>
    </location>
</feature>
<accession>A0ABR3YYL0</accession>
<gene>
    <name evidence="2" type="ORF">Sste5346_006521</name>
</gene>
<evidence type="ECO:0000313" key="2">
    <source>
        <dbReference type="EMBL" id="KAL1893343.1"/>
    </source>
</evidence>
<evidence type="ECO:0000313" key="3">
    <source>
        <dbReference type="Proteomes" id="UP001583186"/>
    </source>
</evidence>
<protein>
    <recommendedName>
        <fullName evidence="4">ABM domain-containing protein</fullName>
    </recommendedName>
</protein>
<feature type="compositionally biased region" description="Basic and acidic residues" evidence="1">
    <location>
        <begin position="278"/>
        <end position="292"/>
    </location>
</feature>
<keyword evidence="3" id="KW-1185">Reference proteome</keyword>
<dbReference type="EMBL" id="JAWCUI010000038">
    <property type="protein sequence ID" value="KAL1893343.1"/>
    <property type="molecule type" value="Genomic_DNA"/>
</dbReference>
<comment type="caution">
    <text evidence="2">The sequence shown here is derived from an EMBL/GenBank/DDBJ whole genome shotgun (WGS) entry which is preliminary data.</text>
</comment>
<organism evidence="2 3">
    <name type="scientific">Sporothrix stenoceras</name>
    <dbReference type="NCBI Taxonomy" id="5173"/>
    <lineage>
        <taxon>Eukaryota</taxon>
        <taxon>Fungi</taxon>
        <taxon>Dikarya</taxon>
        <taxon>Ascomycota</taxon>
        <taxon>Pezizomycotina</taxon>
        <taxon>Sordariomycetes</taxon>
        <taxon>Sordariomycetidae</taxon>
        <taxon>Ophiostomatales</taxon>
        <taxon>Ophiostomataceae</taxon>
        <taxon>Sporothrix</taxon>
    </lineage>
</organism>
<reference evidence="2 3" key="1">
    <citation type="journal article" date="2024" name="IMA Fungus">
        <title>IMA Genome - F19 : A genome assembly and annotation guide to empower mycologists, including annotated draft genome sequences of Ceratocystis pirilliformis, Diaporthe australafricana, Fusarium ophioides, Paecilomyces lecythidis, and Sporothrix stenoceras.</title>
        <authorList>
            <person name="Aylward J."/>
            <person name="Wilson A.M."/>
            <person name="Visagie C.M."/>
            <person name="Spraker J."/>
            <person name="Barnes I."/>
            <person name="Buitendag C."/>
            <person name="Ceriani C."/>
            <person name="Del Mar Angel L."/>
            <person name="du Plessis D."/>
            <person name="Fuchs T."/>
            <person name="Gasser K."/>
            <person name="Kramer D."/>
            <person name="Li W."/>
            <person name="Munsamy K."/>
            <person name="Piso A."/>
            <person name="Price J.L."/>
            <person name="Sonnekus B."/>
            <person name="Thomas C."/>
            <person name="van der Nest A."/>
            <person name="van Dijk A."/>
            <person name="van Heerden A."/>
            <person name="van Vuuren N."/>
            <person name="Yilmaz N."/>
            <person name="Duong T.A."/>
            <person name="van der Merwe N.A."/>
            <person name="Wingfield M.J."/>
            <person name="Wingfield B.D."/>
        </authorList>
    </citation>
    <scope>NUCLEOTIDE SEQUENCE [LARGE SCALE GENOMIC DNA]</scope>
    <source>
        <strain evidence="2 3">CMW 5346</strain>
    </source>
</reference>
<dbReference type="Proteomes" id="UP001583186">
    <property type="component" value="Unassembled WGS sequence"/>
</dbReference>